<gene>
    <name evidence="1" type="ORF">PIB30_053762</name>
</gene>
<comment type="caution">
    <text evidence="1">The sequence shown here is derived from an EMBL/GenBank/DDBJ whole genome shotgun (WGS) entry which is preliminary data.</text>
</comment>
<name>A0ABU6TIC1_9FABA</name>
<evidence type="ECO:0000313" key="2">
    <source>
        <dbReference type="Proteomes" id="UP001341840"/>
    </source>
</evidence>
<proteinExistence type="predicted"/>
<keyword evidence="2" id="KW-1185">Reference proteome</keyword>
<sequence>MGCFCHYCGHLGHEQRHCGQLLQDSTNGELKEERWGVWLKADQAESSESNTGLAITDPSLKSQFATNTHNNDNIVVVSNSLKDLTDDTILAITMNDRSMEEKVSDIVEGNQSLFYFGQHSLEEDITKKKTPLKHMAMRKKAVSGSGLVRSELYQELKESRIQRKST</sequence>
<dbReference type="Proteomes" id="UP001341840">
    <property type="component" value="Unassembled WGS sequence"/>
</dbReference>
<evidence type="ECO:0000313" key="1">
    <source>
        <dbReference type="EMBL" id="MED6148501.1"/>
    </source>
</evidence>
<evidence type="ECO:0008006" key="3">
    <source>
        <dbReference type="Google" id="ProtNLM"/>
    </source>
</evidence>
<protein>
    <recommendedName>
        <fullName evidence="3">CCHC-type domain-containing protein</fullName>
    </recommendedName>
</protein>
<reference evidence="1 2" key="1">
    <citation type="journal article" date="2023" name="Plants (Basel)">
        <title>Bridging the Gap: Combining Genomics and Transcriptomics Approaches to Understand Stylosanthes scabra, an Orphan Legume from the Brazilian Caatinga.</title>
        <authorList>
            <person name="Ferreira-Neto J.R.C."/>
            <person name="da Silva M.D."/>
            <person name="Binneck E."/>
            <person name="de Melo N.F."/>
            <person name="da Silva R.H."/>
            <person name="de Melo A.L.T.M."/>
            <person name="Pandolfi V."/>
            <person name="Bustamante F.O."/>
            <person name="Brasileiro-Vidal A.C."/>
            <person name="Benko-Iseppon A.M."/>
        </authorList>
    </citation>
    <scope>NUCLEOTIDE SEQUENCE [LARGE SCALE GENOMIC DNA]</scope>
    <source>
        <tissue evidence="1">Leaves</tissue>
    </source>
</reference>
<organism evidence="1 2">
    <name type="scientific">Stylosanthes scabra</name>
    <dbReference type="NCBI Taxonomy" id="79078"/>
    <lineage>
        <taxon>Eukaryota</taxon>
        <taxon>Viridiplantae</taxon>
        <taxon>Streptophyta</taxon>
        <taxon>Embryophyta</taxon>
        <taxon>Tracheophyta</taxon>
        <taxon>Spermatophyta</taxon>
        <taxon>Magnoliopsida</taxon>
        <taxon>eudicotyledons</taxon>
        <taxon>Gunneridae</taxon>
        <taxon>Pentapetalae</taxon>
        <taxon>rosids</taxon>
        <taxon>fabids</taxon>
        <taxon>Fabales</taxon>
        <taxon>Fabaceae</taxon>
        <taxon>Papilionoideae</taxon>
        <taxon>50 kb inversion clade</taxon>
        <taxon>dalbergioids sensu lato</taxon>
        <taxon>Dalbergieae</taxon>
        <taxon>Pterocarpus clade</taxon>
        <taxon>Stylosanthes</taxon>
    </lineage>
</organism>
<dbReference type="EMBL" id="JASCZI010091024">
    <property type="protein sequence ID" value="MED6148501.1"/>
    <property type="molecule type" value="Genomic_DNA"/>
</dbReference>
<accession>A0ABU6TIC1</accession>